<comment type="caution">
    <text evidence="1">The sequence shown here is derived from an EMBL/GenBank/DDBJ whole genome shotgun (WGS) entry which is preliminary data.</text>
</comment>
<protein>
    <submittedName>
        <fullName evidence="1">Uncharacterized protein</fullName>
    </submittedName>
</protein>
<dbReference type="AlphaFoldDB" id="A0A5B7FYL5"/>
<keyword evidence="2" id="KW-1185">Reference proteome</keyword>
<dbReference type="EMBL" id="VSRR010009436">
    <property type="protein sequence ID" value="MPC50329.1"/>
    <property type="molecule type" value="Genomic_DNA"/>
</dbReference>
<evidence type="ECO:0000313" key="2">
    <source>
        <dbReference type="Proteomes" id="UP000324222"/>
    </source>
</evidence>
<accession>A0A5B7FYL5</accession>
<reference evidence="1 2" key="1">
    <citation type="submission" date="2019-05" db="EMBL/GenBank/DDBJ databases">
        <title>Another draft genome of Portunus trituberculatus and its Hox gene families provides insights of decapod evolution.</title>
        <authorList>
            <person name="Jeong J.-H."/>
            <person name="Song I."/>
            <person name="Kim S."/>
            <person name="Choi T."/>
            <person name="Kim D."/>
            <person name="Ryu S."/>
            <person name="Kim W."/>
        </authorList>
    </citation>
    <scope>NUCLEOTIDE SEQUENCE [LARGE SCALE GENOMIC DNA]</scope>
    <source>
        <tissue evidence="1">Muscle</tissue>
    </source>
</reference>
<gene>
    <name evidence="1" type="ORF">E2C01_044157</name>
</gene>
<evidence type="ECO:0000313" key="1">
    <source>
        <dbReference type="EMBL" id="MPC50329.1"/>
    </source>
</evidence>
<name>A0A5B7FYL5_PORTR</name>
<sequence length="63" mass="7178">MKYKFRVAGAARRRNGHVPCRLVRVINTPPSRILRFRWASSINLWVNSGRGVGKFSLVLNSLP</sequence>
<dbReference type="Proteomes" id="UP000324222">
    <property type="component" value="Unassembled WGS sequence"/>
</dbReference>
<organism evidence="1 2">
    <name type="scientific">Portunus trituberculatus</name>
    <name type="common">Swimming crab</name>
    <name type="synonym">Neptunus trituberculatus</name>
    <dbReference type="NCBI Taxonomy" id="210409"/>
    <lineage>
        <taxon>Eukaryota</taxon>
        <taxon>Metazoa</taxon>
        <taxon>Ecdysozoa</taxon>
        <taxon>Arthropoda</taxon>
        <taxon>Crustacea</taxon>
        <taxon>Multicrustacea</taxon>
        <taxon>Malacostraca</taxon>
        <taxon>Eumalacostraca</taxon>
        <taxon>Eucarida</taxon>
        <taxon>Decapoda</taxon>
        <taxon>Pleocyemata</taxon>
        <taxon>Brachyura</taxon>
        <taxon>Eubrachyura</taxon>
        <taxon>Portunoidea</taxon>
        <taxon>Portunidae</taxon>
        <taxon>Portuninae</taxon>
        <taxon>Portunus</taxon>
    </lineage>
</organism>
<proteinExistence type="predicted"/>